<dbReference type="SUPFAM" id="SSF56935">
    <property type="entry name" value="Porins"/>
    <property type="match status" value="1"/>
</dbReference>
<proteinExistence type="inferred from homology"/>
<keyword evidence="6 11" id="KW-0798">TonB box</keyword>
<keyword evidence="3 10" id="KW-1134">Transmembrane beta strand</keyword>
<dbReference type="RefSeq" id="WP_345064779.1">
    <property type="nucleotide sequence ID" value="NZ_BAABGR010000006.1"/>
</dbReference>
<dbReference type="Pfam" id="PF00593">
    <property type="entry name" value="TonB_dep_Rec_b-barrel"/>
    <property type="match status" value="1"/>
</dbReference>
<keyword evidence="9 10" id="KW-0998">Cell outer membrane</keyword>
<evidence type="ECO:0000256" key="1">
    <source>
        <dbReference type="ARBA" id="ARBA00004571"/>
    </source>
</evidence>
<organism evidence="14 15">
    <name type="scientific">Sphingobacterium thermophilum</name>
    <dbReference type="NCBI Taxonomy" id="768534"/>
    <lineage>
        <taxon>Bacteria</taxon>
        <taxon>Pseudomonadati</taxon>
        <taxon>Bacteroidota</taxon>
        <taxon>Sphingobacteriia</taxon>
        <taxon>Sphingobacteriales</taxon>
        <taxon>Sphingobacteriaceae</taxon>
        <taxon>Sphingobacterium</taxon>
    </lineage>
</organism>
<comment type="similarity">
    <text evidence="10 11">Belongs to the TonB-dependent receptor family.</text>
</comment>
<dbReference type="Proteomes" id="UP001500394">
    <property type="component" value="Unassembled WGS sequence"/>
</dbReference>
<dbReference type="Pfam" id="PF07715">
    <property type="entry name" value="Plug"/>
    <property type="match status" value="1"/>
</dbReference>
<evidence type="ECO:0000256" key="2">
    <source>
        <dbReference type="ARBA" id="ARBA00022448"/>
    </source>
</evidence>
<evidence type="ECO:0000256" key="5">
    <source>
        <dbReference type="ARBA" id="ARBA00022729"/>
    </source>
</evidence>
<dbReference type="InterPro" id="IPR000531">
    <property type="entry name" value="Beta-barrel_TonB"/>
</dbReference>
<dbReference type="EMBL" id="BAABGR010000006">
    <property type="protein sequence ID" value="GAA4512649.1"/>
    <property type="molecule type" value="Genomic_DNA"/>
</dbReference>
<dbReference type="Gene3D" id="2.40.170.20">
    <property type="entry name" value="TonB-dependent receptor, beta-barrel domain"/>
    <property type="match status" value="1"/>
</dbReference>
<keyword evidence="4 10" id="KW-0812">Transmembrane</keyword>
<gene>
    <name evidence="14" type="ORF">GCM10023173_07040</name>
</gene>
<dbReference type="InterPro" id="IPR037066">
    <property type="entry name" value="Plug_dom_sf"/>
</dbReference>
<dbReference type="Gene3D" id="2.170.130.10">
    <property type="entry name" value="TonB-dependent receptor, plug domain"/>
    <property type="match status" value="1"/>
</dbReference>
<comment type="subcellular location">
    <subcellularLocation>
        <location evidence="1 10">Cell outer membrane</location>
        <topology evidence="1 10">Multi-pass membrane protein</topology>
    </subcellularLocation>
</comment>
<evidence type="ECO:0000256" key="8">
    <source>
        <dbReference type="ARBA" id="ARBA00023170"/>
    </source>
</evidence>
<evidence type="ECO:0000313" key="14">
    <source>
        <dbReference type="EMBL" id="GAA4512649.1"/>
    </source>
</evidence>
<accession>A0ABP8QXR7</accession>
<dbReference type="PANTHER" id="PTHR30069:SF29">
    <property type="entry name" value="HEMOGLOBIN AND HEMOGLOBIN-HAPTOGLOBIN-BINDING PROTEIN 1-RELATED"/>
    <property type="match status" value="1"/>
</dbReference>
<feature type="domain" description="TonB-dependent receptor-like beta-barrel" evidence="12">
    <location>
        <begin position="215"/>
        <end position="591"/>
    </location>
</feature>
<keyword evidence="2 10" id="KW-0813">Transport</keyword>
<evidence type="ECO:0000256" key="7">
    <source>
        <dbReference type="ARBA" id="ARBA00023136"/>
    </source>
</evidence>
<comment type="caution">
    <text evidence="14">The sequence shown here is derived from an EMBL/GenBank/DDBJ whole genome shotgun (WGS) entry which is preliminary data.</text>
</comment>
<evidence type="ECO:0000256" key="11">
    <source>
        <dbReference type="RuleBase" id="RU003357"/>
    </source>
</evidence>
<feature type="domain" description="TonB-dependent receptor plug" evidence="13">
    <location>
        <begin position="51"/>
        <end position="152"/>
    </location>
</feature>
<dbReference type="PROSITE" id="PS52016">
    <property type="entry name" value="TONB_DEPENDENT_REC_3"/>
    <property type="match status" value="1"/>
</dbReference>
<evidence type="ECO:0000259" key="13">
    <source>
        <dbReference type="Pfam" id="PF07715"/>
    </source>
</evidence>
<evidence type="ECO:0000256" key="3">
    <source>
        <dbReference type="ARBA" id="ARBA00022452"/>
    </source>
</evidence>
<keyword evidence="8" id="KW-0675">Receptor</keyword>
<evidence type="ECO:0000256" key="4">
    <source>
        <dbReference type="ARBA" id="ARBA00022692"/>
    </source>
</evidence>
<keyword evidence="7 10" id="KW-0472">Membrane</keyword>
<sequence length="629" mass="72313">MKLKRSVLFITCTNFFFMAHAQKFEKLQDSIAEVVISENRLQIPFSKRSRDIQIINNEDIKRLPVKSINEVLAYANGMDIRQRGPFGTQADISIDGGSFEQALILINGVKISDPQTGHHTMNIPIAMDAVERIEILRGPMARVYGANALTGAINIVTRKDVKSGLSAHIQLGSSFEKKEEGDGKGRYGAGGMQVVGQLVEQNHQHLFSVSSQKSNGQRYNSQTEDIRTYYQGSYQLQDEHSLEWAAGYINNAFGANGYYAYPGDRESYEIVKTFFTYVASKHYLGKRFYLSPRISNRFNKDDYRYYRQDLSKARSEHKNNAFAVELNSRFTTDFGDLGIGVEYRDEQVNSNNLGKHFRSNIGTYLEYRTQLFSKVGLHLGAYGNYNTDYGWQIYPGMDMGFPLNKDWKLNVNVGASQRIPSFTDLYLNQPMNKGNQQLNPESAWQYEASIQGKVAGLRLEGRYFYREITDFIDWIKQAHTPGEDLTDIPFQPYNFGSNKVHGYSIDLRKDFIFSTDQQLNLVVGYNHLNPKEMSYQEDVHSKYVLESLKHQVLFRLSYRRSNWTFSSANRWIERELNNPYFISDLHLGYRYGKLDYYVEMSNLANAQYVESGAVLMPKRWFAVGARFSL</sequence>
<reference evidence="15" key="1">
    <citation type="journal article" date="2019" name="Int. J. Syst. Evol. Microbiol.">
        <title>The Global Catalogue of Microorganisms (GCM) 10K type strain sequencing project: providing services to taxonomists for standard genome sequencing and annotation.</title>
        <authorList>
            <consortium name="The Broad Institute Genomics Platform"/>
            <consortium name="The Broad Institute Genome Sequencing Center for Infectious Disease"/>
            <person name="Wu L."/>
            <person name="Ma J."/>
        </authorList>
    </citation>
    <scope>NUCLEOTIDE SEQUENCE [LARGE SCALE GENOMIC DNA]</scope>
    <source>
        <strain evidence="15">JCM 17858</strain>
    </source>
</reference>
<evidence type="ECO:0000256" key="6">
    <source>
        <dbReference type="ARBA" id="ARBA00023077"/>
    </source>
</evidence>
<evidence type="ECO:0000256" key="9">
    <source>
        <dbReference type="ARBA" id="ARBA00023237"/>
    </source>
</evidence>
<evidence type="ECO:0008006" key="16">
    <source>
        <dbReference type="Google" id="ProtNLM"/>
    </source>
</evidence>
<dbReference type="InterPro" id="IPR012910">
    <property type="entry name" value="Plug_dom"/>
</dbReference>
<evidence type="ECO:0000259" key="12">
    <source>
        <dbReference type="Pfam" id="PF00593"/>
    </source>
</evidence>
<evidence type="ECO:0000313" key="15">
    <source>
        <dbReference type="Proteomes" id="UP001500394"/>
    </source>
</evidence>
<protein>
    <recommendedName>
        <fullName evidence="16">Outer membrane cobalamin translocator</fullName>
    </recommendedName>
</protein>
<evidence type="ECO:0000256" key="10">
    <source>
        <dbReference type="PROSITE-ProRule" id="PRU01360"/>
    </source>
</evidence>
<dbReference type="InterPro" id="IPR039426">
    <property type="entry name" value="TonB-dep_rcpt-like"/>
</dbReference>
<dbReference type="InterPro" id="IPR036942">
    <property type="entry name" value="Beta-barrel_TonB_sf"/>
</dbReference>
<name>A0ABP8QXR7_9SPHI</name>
<keyword evidence="15" id="KW-1185">Reference proteome</keyword>
<dbReference type="PANTHER" id="PTHR30069">
    <property type="entry name" value="TONB-DEPENDENT OUTER MEMBRANE RECEPTOR"/>
    <property type="match status" value="1"/>
</dbReference>
<keyword evidence="5" id="KW-0732">Signal</keyword>